<sequence>MYRIQDSPKVALRLFQYIKASFEEQGINPIPLNYYLWYQYYKGENPQFRQEMDHILNDEIGYSDRIGRRLFNDYFAVDTTASEFDKAFRRLVNLMVKKINTWNEKLDTHTDELENSTARLQNQDLNVDDIRQITDNVLHTANSMQATNREFQQEMISNAHEIKKLRQQLLAVQTESLQDELTEVGNRKAFNMEMEQVLQEAEEYGTKCCLILTDIDHFKKFNDTYGHLIGDSVLRYFAKVIKRKQGANEKVFRYGGEEFVIILKNSSLEEAHKRAEEIRSQVSSAHLKLKNSDQEINMITSSFGVAELRLKVDDRESLFARADKALYQAKKEGRNQVITEQAA</sequence>
<feature type="coiled-coil region" evidence="2">
    <location>
        <begin position="99"/>
        <end position="168"/>
    </location>
</feature>
<dbReference type="PANTHER" id="PTHR45138">
    <property type="entry name" value="REGULATORY COMPONENTS OF SENSORY TRANSDUCTION SYSTEM"/>
    <property type="match status" value="1"/>
</dbReference>
<dbReference type="Proteomes" id="UP000664835">
    <property type="component" value="Unassembled WGS sequence"/>
</dbReference>
<dbReference type="NCBIfam" id="TIGR00254">
    <property type="entry name" value="GGDEF"/>
    <property type="match status" value="1"/>
</dbReference>
<dbReference type="SUPFAM" id="SSF55073">
    <property type="entry name" value="Nucleotide cyclase"/>
    <property type="match status" value="1"/>
</dbReference>
<evidence type="ECO:0000259" key="3">
    <source>
        <dbReference type="PROSITE" id="PS50887"/>
    </source>
</evidence>
<evidence type="ECO:0000256" key="2">
    <source>
        <dbReference type="SAM" id="Coils"/>
    </source>
</evidence>
<name>A0ABS3Q2B0_9GAMM</name>
<feature type="domain" description="GGDEF" evidence="3">
    <location>
        <begin position="206"/>
        <end position="342"/>
    </location>
</feature>
<dbReference type="SMART" id="SM00267">
    <property type="entry name" value="GGDEF"/>
    <property type="match status" value="1"/>
</dbReference>
<dbReference type="CDD" id="cd01949">
    <property type="entry name" value="GGDEF"/>
    <property type="match status" value="1"/>
</dbReference>
<dbReference type="Pfam" id="PF00990">
    <property type="entry name" value="GGDEF"/>
    <property type="match status" value="1"/>
</dbReference>
<dbReference type="InterPro" id="IPR000160">
    <property type="entry name" value="GGDEF_dom"/>
</dbReference>
<dbReference type="InterPro" id="IPR043128">
    <property type="entry name" value="Rev_trsase/Diguanyl_cyclase"/>
</dbReference>
<dbReference type="Gene3D" id="3.30.70.270">
    <property type="match status" value="1"/>
</dbReference>
<dbReference type="EC" id="2.7.7.65" evidence="1"/>
<organism evidence="4 5">
    <name type="scientific">Thiomicrorhabdus marina</name>
    <dbReference type="NCBI Taxonomy" id="2818442"/>
    <lineage>
        <taxon>Bacteria</taxon>
        <taxon>Pseudomonadati</taxon>
        <taxon>Pseudomonadota</taxon>
        <taxon>Gammaproteobacteria</taxon>
        <taxon>Thiotrichales</taxon>
        <taxon>Piscirickettsiaceae</taxon>
        <taxon>Thiomicrorhabdus</taxon>
    </lineage>
</organism>
<protein>
    <recommendedName>
        <fullName evidence="1">diguanylate cyclase</fullName>
        <ecNumber evidence="1">2.7.7.65</ecNumber>
    </recommendedName>
</protein>
<dbReference type="PANTHER" id="PTHR45138:SF2">
    <property type="entry name" value="DIGUANYLATE CYCLASE VDCA"/>
    <property type="match status" value="1"/>
</dbReference>
<dbReference type="RefSeq" id="WP_208147502.1">
    <property type="nucleotide sequence ID" value="NZ_JAGETV010000003.1"/>
</dbReference>
<accession>A0ABS3Q2B0</accession>
<keyword evidence="2" id="KW-0175">Coiled coil</keyword>
<gene>
    <name evidence="4" type="ORF">J3998_02640</name>
</gene>
<dbReference type="PROSITE" id="PS50887">
    <property type="entry name" value="GGDEF"/>
    <property type="match status" value="1"/>
</dbReference>
<keyword evidence="5" id="KW-1185">Reference proteome</keyword>
<evidence type="ECO:0000313" key="5">
    <source>
        <dbReference type="Proteomes" id="UP000664835"/>
    </source>
</evidence>
<evidence type="ECO:0000313" key="4">
    <source>
        <dbReference type="EMBL" id="MBO1926460.1"/>
    </source>
</evidence>
<evidence type="ECO:0000256" key="1">
    <source>
        <dbReference type="ARBA" id="ARBA00012528"/>
    </source>
</evidence>
<comment type="caution">
    <text evidence="4">The sequence shown here is derived from an EMBL/GenBank/DDBJ whole genome shotgun (WGS) entry which is preliminary data.</text>
</comment>
<dbReference type="InterPro" id="IPR050469">
    <property type="entry name" value="Diguanylate_Cyclase"/>
</dbReference>
<reference evidence="4 5" key="1">
    <citation type="submission" date="2021-03" db="EMBL/GenBank/DDBJ databases">
        <title>Thiomicrorhabdus sp.nov.,novel sulfur-oxidizing bacteria isolated from coastal sediment.</title>
        <authorList>
            <person name="Liu X."/>
        </authorList>
    </citation>
    <scope>NUCLEOTIDE SEQUENCE [LARGE SCALE GENOMIC DNA]</scope>
    <source>
        <strain evidence="4 5">6S2-11</strain>
    </source>
</reference>
<dbReference type="InterPro" id="IPR029787">
    <property type="entry name" value="Nucleotide_cyclase"/>
</dbReference>
<proteinExistence type="predicted"/>
<dbReference type="EMBL" id="JAGETV010000003">
    <property type="protein sequence ID" value="MBO1926460.1"/>
    <property type="molecule type" value="Genomic_DNA"/>
</dbReference>